<evidence type="ECO:0000313" key="2">
    <source>
        <dbReference type="Proteomes" id="UP000010792"/>
    </source>
</evidence>
<keyword evidence="1" id="KW-0614">Plasmid</keyword>
<dbReference type="Proteomes" id="UP000010792">
    <property type="component" value="Plasmid NT26_p1"/>
</dbReference>
<sequence>MAAFAVLLPFRHFSRDSLTTRLGSLWTSVRLLHRVSVPGNDVGQALVDQATAQELLKLIHSMGSVPVWGEMTP</sequence>
<dbReference type="AlphaFoldDB" id="L0NLY1"/>
<proteinExistence type="predicted"/>
<accession>L0NLY1</accession>
<geneLocation type="plasmid" evidence="1 2">
    <name>NT26_p1</name>
</geneLocation>
<keyword evidence="2" id="KW-1185">Reference proteome</keyword>
<reference evidence="1 2" key="1">
    <citation type="journal article" date="2013" name="Genome Biol. Evol.">
        <title>Life in an arsenic-containing gold mine: genome and physiology of the autotrophic arsenite-oxidizing bacterium rhizobium sp. NT-26.</title>
        <authorList>
            <person name="Andres J."/>
            <person name="Arsene-Ploetze F."/>
            <person name="Barbe V."/>
            <person name="Brochier-Armanet C."/>
            <person name="Cleiss-Arnold J."/>
            <person name="Coppee J.Y."/>
            <person name="Dillies M.A."/>
            <person name="Geist"/>
            <person name="L"/>
            <person name="Joublin A."/>
            <person name="Koechler S."/>
            <person name="Lassalle F."/>
            <person name="Marchal M."/>
            <person name="Medigue C."/>
            <person name="Muller D."/>
            <person name="Nesme X."/>
            <person name="Plewniak F."/>
            <person name="Proux C."/>
            <person name="Ramirez-Bahena M.H."/>
            <person name="Schenowitz C."/>
            <person name="Sismeiro O."/>
            <person name="Vallenet D."/>
            <person name="Santini J.M."/>
            <person name="Bertin P.N."/>
        </authorList>
    </citation>
    <scope>NUCLEOTIDE SEQUENCE [LARGE SCALE GENOMIC DNA]</scope>
    <source>
        <strain evidence="1 2">NT-26</strain>
        <plasmid evidence="1 2">NT26_p1</plasmid>
    </source>
</reference>
<dbReference type="KEGG" id="rht:NT26_p10050"/>
<protein>
    <submittedName>
        <fullName evidence="1">Uncharacterized protein</fullName>
    </submittedName>
</protein>
<gene>
    <name evidence="1" type="ORF">NT26_p10050</name>
</gene>
<name>L0NLY1_9HYPH</name>
<organism evidence="1 2">
    <name type="scientific">Pseudorhizobium banfieldiae</name>
    <dbReference type="NCBI Taxonomy" id="1125847"/>
    <lineage>
        <taxon>Bacteria</taxon>
        <taxon>Pseudomonadati</taxon>
        <taxon>Pseudomonadota</taxon>
        <taxon>Alphaproteobacteria</taxon>
        <taxon>Hyphomicrobiales</taxon>
        <taxon>Rhizobiaceae</taxon>
        <taxon>Rhizobium/Agrobacterium group</taxon>
        <taxon>Pseudorhizobium</taxon>
    </lineage>
</organism>
<evidence type="ECO:0000313" key="1">
    <source>
        <dbReference type="EMBL" id="CCF22075.1"/>
    </source>
</evidence>
<dbReference type="EMBL" id="FO082821">
    <property type="protein sequence ID" value="CCF22075.1"/>
    <property type="molecule type" value="Genomic_DNA"/>
</dbReference>